<evidence type="ECO:0000313" key="5">
    <source>
        <dbReference type="Proteomes" id="UP000188184"/>
    </source>
</evidence>
<dbReference type="Gene3D" id="1.10.357.10">
    <property type="entry name" value="Tetracycline Repressor, domain 2"/>
    <property type="match status" value="1"/>
</dbReference>
<dbReference type="InterPro" id="IPR050624">
    <property type="entry name" value="HTH-type_Tx_Regulator"/>
</dbReference>
<evidence type="ECO:0000256" key="2">
    <source>
        <dbReference type="PROSITE-ProRule" id="PRU00335"/>
    </source>
</evidence>
<evidence type="ECO:0000256" key="1">
    <source>
        <dbReference type="ARBA" id="ARBA00023125"/>
    </source>
</evidence>
<gene>
    <name evidence="4" type="ORF">B0X71_08395</name>
</gene>
<sequence length="209" mass="24801">MTRQHPDKRVRRTTKDLHGALLHLMESKKFDKITVTDIVREAGYNRGTFYAYYKTKEELLEEMIAEVFEEMTEAYRKPYKNQSEIDLAAMKPESIVLFDHFLEYRKFYKLMLEADGPVNFHGLLTEKLDFLFRTDFDIFYMAIDPEIDAHLFSTYRTTGVIGMVLSWMKDGCRETPAYMSNQLLHVLQFHAPVIRVRRQESPARRKQLK</sequence>
<feature type="domain" description="HTH tetR-type" evidence="3">
    <location>
        <begin position="11"/>
        <end position="71"/>
    </location>
</feature>
<dbReference type="InterPro" id="IPR001647">
    <property type="entry name" value="HTH_TetR"/>
</dbReference>
<dbReference type="InterPro" id="IPR009057">
    <property type="entry name" value="Homeodomain-like_sf"/>
</dbReference>
<dbReference type="Pfam" id="PF14278">
    <property type="entry name" value="TetR_C_8"/>
    <property type="match status" value="1"/>
</dbReference>
<dbReference type="InterPro" id="IPR039532">
    <property type="entry name" value="TetR_C_Firmicutes"/>
</dbReference>
<dbReference type="AlphaFoldDB" id="A0A1Q2KZP4"/>
<organism evidence="4 5">
    <name type="scientific">Planococcus lenghuensis</name>
    <dbReference type="NCBI Taxonomy" id="2213202"/>
    <lineage>
        <taxon>Bacteria</taxon>
        <taxon>Bacillati</taxon>
        <taxon>Bacillota</taxon>
        <taxon>Bacilli</taxon>
        <taxon>Bacillales</taxon>
        <taxon>Caryophanaceae</taxon>
        <taxon>Planococcus</taxon>
    </lineage>
</organism>
<dbReference type="KEGG" id="pmar:B0X71_08395"/>
<keyword evidence="1 2" id="KW-0238">DNA-binding</keyword>
<dbReference type="PANTHER" id="PTHR43479:SF7">
    <property type="entry name" value="TETR-FAMILY TRANSCRIPTIONAL REGULATOR"/>
    <property type="match status" value="1"/>
</dbReference>
<dbReference type="PROSITE" id="PS50977">
    <property type="entry name" value="HTH_TETR_2"/>
    <property type="match status" value="1"/>
</dbReference>
<evidence type="ECO:0000313" key="4">
    <source>
        <dbReference type="EMBL" id="AQQ53112.1"/>
    </source>
</evidence>
<reference evidence="4 5" key="1">
    <citation type="submission" date="2017-02" db="EMBL/GenBank/DDBJ databases">
        <title>The complete genomic sequence of a novel cold adapted crude oil-degrading bacterium Planococcus qaidamina Y42.</title>
        <authorList>
            <person name="Yang R."/>
        </authorList>
    </citation>
    <scope>NUCLEOTIDE SEQUENCE [LARGE SCALE GENOMIC DNA]</scope>
    <source>
        <strain evidence="4 5">Y42</strain>
    </source>
</reference>
<dbReference type="GO" id="GO:0003677">
    <property type="term" value="F:DNA binding"/>
    <property type="evidence" value="ECO:0007669"/>
    <property type="project" value="UniProtKB-UniRule"/>
</dbReference>
<dbReference type="EMBL" id="CP019640">
    <property type="protein sequence ID" value="AQQ53112.1"/>
    <property type="molecule type" value="Genomic_DNA"/>
</dbReference>
<feature type="DNA-binding region" description="H-T-H motif" evidence="2">
    <location>
        <begin position="34"/>
        <end position="53"/>
    </location>
</feature>
<proteinExistence type="predicted"/>
<dbReference type="Pfam" id="PF00440">
    <property type="entry name" value="TetR_N"/>
    <property type="match status" value="1"/>
</dbReference>
<dbReference type="Proteomes" id="UP000188184">
    <property type="component" value="Chromosome"/>
</dbReference>
<dbReference type="PANTHER" id="PTHR43479">
    <property type="entry name" value="ACREF/ENVCD OPERON REPRESSOR-RELATED"/>
    <property type="match status" value="1"/>
</dbReference>
<protein>
    <submittedName>
        <fullName evidence="4">TetR family transcriptional regulator</fullName>
    </submittedName>
</protein>
<dbReference type="RefSeq" id="WP_077588994.1">
    <property type="nucleotide sequence ID" value="NZ_CP019640.1"/>
</dbReference>
<dbReference type="OrthoDB" id="9810250at2"/>
<accession>A0A1Q2KZP4</accession>
<name>A0A1Q2KZP4_9BACL</name>
<evidence type="ECO:0000259" key="3">
    <source>
        <dbReference type="PROSITE" id="PS50977"/>
    </source>
</evidence>
<dbReference type="SUPFAM" id="SSF46689">
    <property type="entry name" value="Homeodomain-like"/>
    <property type="match status" value="1"/>
</dbReference>
<keyword evidence="5" id="KW-1185">Reference proteome</keyword>